<dbReference type="GO" id="GO:0034464">
    <property type="term" value="C:BBSome"/>
    <property type="evidence" value="ECO:0007669"/>
    <property type="project" value="UniProtKB-UniRule"/>
</dbReference>
<dbReference type="AlphaFoldDB" id="A0A7R9JUK6"/>
<reference evidence="13" key="1">
    <citation type="submission" date="2020-11" db="EMBL/GenBank/DDBJ databases">
        <authorList>
            <person name="Tran Van P."/>
        </authorList>
    </citation>
    <scope>NUCLEOTIDE SEQUENCE</scope>
</reference>
<evidence type="ECO:0000256" key="5">
    <source>
        <dbReference type="ARBA" id="ARBA00023212"/>
    </source>
</evidence>
<evidence type="ECO:0000256" key="4">
    <source>
        <dbReference type="ARBA" id="ARBA00023069"/>
    </source>
</evidence>
<evidence type="ECO:0000259" key="8">
    <source>
        <dbReference type="Pfam" id="PF14781"/>
    </source>
</evidence>
<dbReference type="InterPro" id="IPR029430">
    <property type="entry name" value="BBS2_N"/>
</dbReference>
<dbReference type="InterPro" id="IPR015943">
    <property type="entry name" value="WD40/YVTN_repeat-like_dom_sf"/>
</dbReference>
<dbReference type="InterPro" id="IPR055379">
    <property type="entry name" value="BBS2_pf_dom"/>
</dbReference>
<dbReference type="InterPro" id="IPR029333">
    <property type="entry name" value="BBS2_GAE_dom"/>
</dbReference>
<dbReference type="PIRSF" id="PIRSF013684">
    <property type="entry name" value="BBS2"/>
    <property type="match status" value="1"/>
</dbReference>
<comment type="subcellular location">
    <subcellularLocation>
        <location evidence="1">Cell projection</location>
        <location evidence="1">Cilium</location>
    </subcellularLocation>
    <subcellularLocation>
        <location evidence="2">Cytoplasm</location>
        <location evidence="2">Cytoskeleton</location>
    </subcellularLocation>
</comment>
<dbReference type="Gene3D" id="2.130.10.10">
    <property type="entry name" value="YVTN repeat-like/Quinoprotein amine dehydrogenase"/>
    <property type="match status" value="1"/>
</dbReference>
<name>A0A7R9JUK6_TIMGE</name>
<evidence type="ECO:0000259" key="11">
    <source>
        <dbReference type="Pfam" id="PF23350"/>
    </source>
</evidence>
<evidence type="ECO:0000259" key="12">
    <source>
        <dbReference type="Pfam" id="PF23353"/>
    </source>
</evidence>
<evidence type="ECO:0000256" key="1">
    <source>
        <dbReference type="ARBA" id="ARBA00004138"/>
    </source>
</evidence>
<evidence type="ECO:0000256" key="2">
    <source>
        <dbReference type="ARBA" id="ARBA00004245"/>
    </source>
</evidence>
<dbReference type="GO" id="GO:0043005">
    <property type="term" value="C:neuron projection"/>
    <property type="evidence" value="ECO:0007669"/>
    <property type="project" value="TreeGrafter"/>
</dbReference>
<dbReference type="GO" id="GO:0016020">
    <property type="term" value="C:membrane"/>
    <property type="evidence" value="ECO:0007669"/>
    <property type="project" value="TreeGrafter"/>
</dbReference>
<accession>A0A7R9JUK6</accession>
<gene>
    <name evidence="13" type="ORF">TGEB3V08_LOCUS3222</name>
</gene>
<dbReference type="Pfam" id="PF23350">
    <property type="entry name" value="BBS2_pf"/>
    <property type="match status" value="1"/>
</dbReference>
<dbReference type="SUPFAM" id="SSF50998">
    <property type="entry name" value="Quinoprotein alcohol dehydrogenase-like"/>
    <property type="match status" value="1"/>
</dbReference>
<evidence type="ECO:0000313" key="13">
    <source>
        <dbReference type="EMBL" id="CAD7589246.1"/>
    </source>
</evidence>
<dbReference type="Pfam" id="PF14783">
    <property type="entry name" value="BBS2_Mid"/>
    <property type="match status" value="1"/>
</dbReference>
<feature type="domain" description="Ciliary BBSome complex subunit 2 N-terminal" evidence="8">
    <location>
        <begin position="70"/>
        <end position="176"/>
    </location>
</feature>
<dbReference type="PANTHER" id="PTHR32465:SF0">
    <property type="entry name" value="BARDET-BIEDL SYNDROME 2 PROTEIN"/>
    <property type="match status" value="1"/>
</dbReference>
<dbReference type="Pfam" id="PF14782">
    <property type="entry name" value="BBS2_GAE"/>
    <property type="match status" value="1"/>
</dbReference>
<dbReference type="InterPro" id="IPR011047">
    <property type="entry name" value="Quinoprotein_ADH-like_sf"/>
</dbReference>
<dbReference type="Pfam" id="PF14781">
    <property type="entry name" value="BBS2_N"/>
    <property type="match status" value="1"/>
</dbReference>
<evidence type="ECO:0000259" key="9">
    <source>
        <dbReference type="Pfam" id="PF14782"/>
    </source>
</evidence>
<evidence type="ECO:0000259" key="10">
    <source>
        <dbReference type="Pfam" id="PF14783"/>
    </source>
</evidence>
<feature type="domain" description="Ciliary BBSome complex subunit 2 middle region" evidence="10">
    <location>
        <begin position="215"/>
        <end position="322"/>
    </location>
</feature>
<feature type="domain" description="BBS2 GAE" evidence="9">
    <location>
        <begin position="451"/>
        <end position="533"/>
    </location>
</feature>
<dbReference type="InterPro" id="IPR016616">
    <property type="entry name" value="Bardet-Biedl_syndrome_2_prot"/>
</dbReference>
<keyword evidence="6 7" id="KW-0966">Cell projection</keyword>
<sequence>MDVRKSSATNKHRNRHRENSAWLVAFLSMVTKTSRRLHRLPDTMSFSVDKMSVPVFTLSLGCRVLPGCVTVAKFDGSHCCLAAATIADKVVIHSPHHHNGLLGRSGFGSTQSTQELSTLNMSQSVTALCAGVLDPSTDKDMLVVGTATSLLAYNVDTNMELFYREVPDGVGAMVIGKLGSYTTPLALVGGNCSLQGFDCKGKDIFWSVTGDNVCSLTLLDFDQDGENELIVGSEDFDIRVFKEDHIISEQTETEAVTSLAAFSNSKFGYGLANGTVGVYDKFQRLWRVKSKNRAMSIYAYDLDGDGVEELITGWSNGKIDARSSRTGEVMFKDNLNHAVAAITEGDYRMLGRSDLICCSVEGEGYNMSGEVGIRTSGVGPGTLSVEQDNFREILSKKQTLLLELRNYQGSAHFSNPAQGHTQDKQIINQEAKTRLQTGISINMGKDHIPPHVEITLSTNNEMIIRAVLVFAEGIFKGETHVIHPKDSEVSSKLNVALFPQKDVPIDIHIKSLVGCKGSQHYHVFELTRQLPRFSMYTLTTESSQPCDSFVSCFINERLQRIAMWLNQNFLLSEDLEVSFELKVSFLSLRNNSELTVTMFPDGRLVINTEDIVLAGELIQSLAAFLNLEHVQVVAGFPLQYRRLEELMQKVIALKEARLRLGAEMADHSGLIRSLVVRAEDARMMDNIYHEESSLNKEN</sequence>
<evidence type="ECO:0000256" key="3">
    <source>
        <dbReference type="ARBA" id="ARBA00022490"/>
    </source>
</evidence>
<evidence type="ECO:0000256" key="6">
    <source>
        <dbReference type="ARBA" id="ARBA00023273"/>
    </source>
</evidence>
<dbReference type="GO" id="GO:0036064">
    <property type="term" value="C:ciliary basal body"/>
    <property type="evidence" value="ECO:0007669"/>
    <property type="project" value="TreeGrafter"/>
</dbReference>
<evidence type="ECO:0000256" key="7">
    <source>
        <dbReference type="PIRNR" id="PIRNR013684"/>
    </source>
</evidence>
<dbReference type="PANTHER" id="PTHR32465">
    <property type="entry name" value="BARDET-BIEDL SYNDROME 2 PROTEIN"/>
    <property type="match status" value="1"/>
</dbReference>
<dbReference type="GO" id="GO:1905515">
    <property type="term" value="P:non-motile cilium assembly"/>
    <property type="evidence" value="ECO:0007669"/>
    <property type="project" value="InterPro"/>
</dbReference>
<protein>
    <recommendedName>
        <fullName evidence="7">Bardet-Biedl syndrome 2 protein homolog</fullName>
    </recommendedName>
</protein>
<keyword evidence="3 7" id="KW-0963">Cytoplasm</keyword>
<feature type="domain" description="BBS2 platform" evidence="11">
    <location>
        <begin position="541"/>
        <end position="625"/>
    </location>
</feature>
<dbReference type="FunFam" id="2.130.10.10:FF:000967">
    <property type="entry name" value="Bardet-Biedl syndrome 2 protein homolog"/>
    <property type="match status" value="1"/>
</dbReference>
<proteinExistence type="predicted"/>
<organism evidence="13">
    <name type="scientific">Timema genevievae</name>
    <name type="common">Walking stick</name>
    <dbReference type="NCBI Taxonomy" id="629358"/>
    <lineage>
        <taxon>Eukaryota</taxon>
        <taxon>Metazoa</taxon>
        <taxon>Ecdysozoa</taxon>
        <taxon>Arthropoda</taxon>
        <taxon>Hexapoda</taxon>
        <taxon>Insecta</taxon>
        <taxon>Pterygota</taxon>
        <taxon>Neoptera</taxon>
        <taxon>Polyneoptera</taxon>
        <taxon>Phasmatodea</taxon>
        <taxon>Timematodea</taxon>
        <taxon>Timematoidea</taxon>
        <taxon>Timematidae</taxon>
        <taxon>Timema</taxon>
    </lineage>
</organism>
<keyword evidence="4 7" id="KW-0969">Cilium</keyword>
<keyword evidence="5 7" id="KW-0206">Cytoskeleton</keyword>
<dbReference type="Pfam" id="PF23353">
    <property type="entry name" value="BBS2_hp"/>
    <property type="match status" value="1"/>
</dbReference>
<dbReference type="InterPro" id="IPR055380">
    <property type="entry name" value="BBS2_hp_dom"/>
</dbReference>
<dbReference type="InterPro" id="IPR029429">
    <property type="entry name" value="BBS2_Mid"/>
</dbReference>
<feature type="domain" description="BBS2 hairpin" evidence="12">
    <location>
        <begin position="637"/>
        <end position="688"/>
    </location>
</feature>
<dbReference type="GO" id="GO:0031514">
    <property type="term" value="C:motile cilium"/>
    <property type="evidence" value="ECO:0007669"/>
    <property type="project" value="TreeGrafter"/>
</dbReference>
<dbReference type="EMBL" id="OE840010">
    <property type="protein sequence ID" value="CAD7589246.1"/>
    <property type="molecule type" value="Genomic_DNA"/>
</dbReference>